<dbReference type="OrthoDB" id="9784166at2"/>
<dbReference type="PANTHER" id="PTHR11735:SF11">
    <property type="entry name" value="TRNA THREONYLCARBAMOYLADENOSINE BIOSYNTHESIS PROTEIN TSAB"/>
    <property type="match status" value="1"/>
</dbReference>
<dbReference type="EMBL" id="BHZE01000027">
    <property type="protein sequence ID" value="GCD78584.1"/>
    <property type="molecule type" value="Genomic_DNA"/>
</dbReference>
<dbReference type="AlphaFoldDB" id="A0A401XNI6"/>
<sequence>MQIAFDTSTPMCSVALQAGGQVDSINEVLKDNSHSEAVFSFIEKLLDRQNATINDVKSIVVGLGPGSYTGLRVAASAAKGLAYALDIPIYGISSLRLIREKFTNSQISVAQDDLVISCIDARRMEVYASAFTGQGKAVFENKAVKANAETWKELENKFKSIYVVGVGVLKLKQVLTLSNIQVVEDIYPLAEQVFSQNVKSYLEPLDMAYFEPIYVKQFGEL</sequence>
<name>A0A401XNI6_9FLAO</name>
<dbReference type="SUPFAM" id="SSF53067">
    <property type="entry name" value="Actin-like ATPase domain"/>
    <property type="match status" value="2"/>
</dbReference>
<dbReference type="CDD" id="cd24032">
    <property type="entry name" value="ASKHA_NBD_TsaB"/>
    <property type="match status" value="1"/>
</dbReference>
<evidence type="ECO:0000313" key="2">
    <source>
        <dbReference type="EMBL" id="GCD78584.1"/>
    </source>
</evidence>
<dbReference type="GO" id="GO:0002949">
    <property type="term" value="P:tRNA threonylcarbamoyladenosine modification"/>
    <property type="evidence" value="ECO:0007669"/>
    <property type="project" value="InterPro"/>
</dbReference>
<dbReference type="RefSeq" id="WP_124398638.1">
    <property type="nucleotide sequence ID" value="NZ_BHZE01000027.1"/>
</dbReference>
<feature type="domain" description="Gcp-like" evidence="1">
    <location>
        <begin position="32"/>
        <end position="136"/>
    </location>
</feature>
<keyword evidence="2" id="KW-0808">Transferase</keyword>
<evidence type="ECO:0000313" key="3">
    <source>
        <dbReference type="Proteomes" id="UP000286715"/>
    </source>
</evidence>
<protein>
    <submittedName>
        <fullName evidence="2">tRNA (Adenosine(37)-N6)-threonylcarbamoyltransferase complex dimerization subunit type 1 TsaB</fullName>
    </submittedName>
</protein>
<dbReference type="PANTHER" id="PTHR11735">
    <property type="entry name" value="TRNA N6-ADENOSINE THREONYLCARBAMOYLTRANSFERASE"/>
    <property type="match status" value="1"/>
</dbReference>
<dbReference type="NCBIfam" id="TIGR03725">
    <property type="entry name" value="T6A_YeaZ"/>
    <property type="match status" value="1"/>
</dbReference>
<dbReference type="InterPro" id="IPR000905">
    <property type="entry name" value="Gcp-like_dom"/>
</dbReference>
<proteinExistence type="predicted"/>
<gene>
    <name evidence="2" type="ORF">JCM31826_20660</name>
</gene>
<keyword evidence="3" id="KW-1185">Reference proteome</keyword>
<dbReference type="Pfam" id="PF00814">
    <property type="entry name" value="TsaD"/>
    <property type="match status" value="1"/>
</dbReference>
<dbReference type="InterPro" id="IPR043129">
    <property type="entry name" value="ATPase_NBD"/>
</dbReference>
<reference evidence="2 3" key="1">
    <citation type="submission" date="2018-11" db="EMBL/GenBank/DDBJ databases">
        <title>Schleiferia aggregans sp. nov., a moderately thermophilic heterotrophic bacterium isolated from microbial mats at a terrestrial hot spring.</title>
        <authorList>
            <person name="Iino T."/>
            <person name="Ohkuma M."/>
            <person name="Haruta S."/>
        </authorList>
    </citation>
    <scope>NUCLEOTIDE SEQUENCE [LARGE SCALE GENOMIC DNA]</scope>
    <source>
        <strain evidence="2 3">LA</strain>
    </source>
</reference>
<comment type="caution">
    <text evidence="2">The sequence shown here is derived from an EMBL/GenBank/DDBJ whole genome shotgun (WGS) entry which is preliminary data.</text>
</comment>
<dbReference type="GO" id="GO:0016740">
    <property type="term" value="F:transferase activity"/>
    <property type="evidence" value="ECO:0007669"/>
    <property type="project" value="UniProtKB-KW"/>
</dbReference>
<accession>A0A401XNI6</accession>
<evidence type="ECO:0000259" key="1">
    <source>
        <dbReference type="Pfam" id="PF00814"/>
    </source>
</evidence>
<organism evidence="2 3">
    <name type="scientific">Thermaurantimonas aggregans</name>
    <dbReference type="NCBI Taxonomy" id="2173829"/>
    <lineage>
        <taxon>Bacteria</taxon>
        <taxon>Pseudomonadati</taxon>
        <taxon>Bacteroidota</taxon>
        <taxon>Flavobacteriia</taxon>
        <taxon>Flavobacteriales</taxon>
        <taxon>Schleiferiaceae</taxon>
        <taxon>Thermaurantimonas</taxon>
    </lineage>
</organism>
<dbReference type="Proteomes" id="UP000286715">
    <property type="component" value="Unassembled WGS sequence"/>
</dbReference>
<dbReference type="InterPro" id="IPR022496">
    <property type="entry name" value="T6A_TsaB"/>
</dbReference>
<dbReference type="Gene3D" id="3.30.420.40">
    <property type="match status" value="2"/>
</dbReference>
<dbReference type="GO" id="GO:0005829">
    <property type="term" value="C:cytosol"/>
    <property type="evidence" value="ECO:0007669"/>
    <property type="project" value="TreeGrafter"/>
</dbReference>